<evidence type="ECO:0000256" key="6">
    <source>
        <dbReference type="ARBA" id="ARBA00022927"/>
    </source>
</evidence>
<keyword evidence="5" id="KW-0571">Peptide transport</keyword>
<dbReference type="PANTHER" id="PTHR43386">
    <property type="entry name" value="OLIGOPEPTIDE TRANSPORT SYSTEM PERMEASE PROTEIN APPC"/>
    <property type="match status" value="1"/>
</dbReference>
<dbReference type="InterPro" id="IPR050366">
    <property type="entry name" value="BP-dependent_transpt_permease"/>
</dbReference>
<dbReference type="GO" id="GO:0005886">
    <property type="term" value="C:plasma membrane"/>
    <property type="evidence" value="ECO:0007669"/>
    <property type="project" value="UniProtKB-SubCell"/>
</dbReference>
<keyword evidence="12" id="KW-1185">Reference proteome</keyword>
<feature type="domain" description="ABC transmembrane type-1" evidence="10">
    <location>
        <begin position="90"/>
        <end position="275"/>
    </location>
</feature>
<dbReference type="Pfam" id="PF12911">
    <property type="entry name" value="OppC_N"/>
    <property type="match status" value="1"/>
</dbReference>
<dbReference type="AlphaFoldDB" id="A0A7S8HD99"/>
<keyword evidence="3" id="KW-1003">Cell membrane</keyword>
<feature type="transmembrane region" description="Helical" evidence="9">
    <location>
        <begin position="125"/>
        <end position="143"/>
    </location>
</feature>
<name>A0A7S8HD99_9HYPH</name>
<dbReference type="GO" id="GO:0015031">
    <property type="term" value="P:protein transport"/>
    <property type="evidence" value="ECO:0007669"/>
    <property type="project" value="UniProtKB-KW"/>
</dbReference>
<dbReference type="PANTHER" id="PTHR43386:SF1">
    <property type="entry name" value="D,D-DIPEPTIDE TRANSPORT SYSTEM PERMEASE PROTEIN DDPC-RELATED"/>
    <property type="match status" value="1"/>
</dbReference>
<evidence type="ECO:0000256" key="7">
    <source>
        <dbReference type="ARBA" id="ARBA00022989"/>
    </source>
</evidence>
<dbReference type="InterPro" id="IPR025966">
    <property type="entry name" value="OppC_N"/>
</dbReference>
<dbReference type="Gene3D" id="1.10.3720.10">
    <property type="entry name" value="MetI-like"/>
    <property type="match status" value="1"/>
</dbReference>
<evidence type="ECO:0000256" key="2">
    <source>
        <dbReference type="ARBA" id="ARBA00022448"/>
    </source>
</evidence>
<gene>
    <name evidence="11" type="ORF">HW532_16205</name>
</gene>
<keyword evidence="8 9" id="KW-0472">Membrane</keyword>
<feature type="transmembrane region" description="Helical" evidence="9">
    <location>
        <begin position="215"/>
        <end position="234"/>
    </location>
</feature>
<dbReference type="PROSITE" id="PS50928">
    <property type="entry name" value="ABC_TM1"/>
    <property type="match status" value="1"/>
</dbReference>
<reference evidence="11 12" key="1">
    <citation type="submission" date="2020-06" db="EMBL/GenBank/DDBJ databases">
        <title>Genome sequence of 2 isolates from Red Sea Mangroves.</title>
        <authorList>
            <person name="Sefrji F."/>
            <person name="Michoud G."/>
            <person name="Merlino G."/>
            <person name="Daffonchio D."/>
        </authorList>
    </citation>
    <scope>NUCLEOTIDE SEQUENCE [LARGE SCALE GENOMIC DNA]</scope>
    <source>
        <strain evidence="11 12">R1DC25</strain>
    </source>
</reference>
<dbReference type="SUPFAM" id="SSF161098">
    <property type="entry name" value="MetI-like"/>
    <property type="match status" value="1"/>
</dbReference>
<dbReference type="CDD" id="cd06261">
    <property type="entry name" value="TM_PBP2"/>
    <property type="match status" value="1"/>
</dbReference>
<sequence>MSEARIGRRRPARSYFWWRVRQSPLMIVGLAIIAAIVIIVAVPQLLATHDPNAVDIRMRLAAPGWTHFFGTDEVGRDIYSRVIHGARQSVGVGFFIVLIAGTSGVLIGAFSGIVGGRTDTAIMRIMDVVLSVPSLVLTIALAAALGPSLFNAMLAIALVRIPFYVRLTRGQTLSLREIGYVQAARSFGASRWHLIRWHVGPNTLSPIIVQATLDLGAAILMASALSFIGLGAQQPTAEWGAMVATGRTYIFDQWWYSAFPGFAILVAASGFNLFGDGLRDILDPKERGR</sequence>
<dbReference type="KEGG" id="kmn:HW532_16205"/>
<dbReference type="RefSeq" id="WP_213161463.1">
    <property type="nucleotide sequence ID" value="NZ_CP058214.1"/>
</dbReference>
<keyword evidence="4 9" id="KW-0812">Transmembrane</keyword>
<evidence type="ECO:0000313" key="11">
    <source>
        <dbReference type="EMBL" id="QPC44098.1"/>
    </source>
</evidence>
<comment type="subcellular location">
    <subcellularLocation>
        <location evidence="1 9">Cell membrane</location>
        <topology evidence="1 9">Multi-pass membrane protein</topology>
    </subcellularLocation>
</comment>
<dbReference type="Pfam" id="PF00528">
    <property type="entry name" value="BPD_transp_1"/>
    <property type="match status" value="1"/>
</dbReference>
<accession>A0A7S8HD99</accession>
<evidence type="ECO:0000256" key="4">
    <source>
        <dbReference type="ARBA" id="ARBA00022692"/>
    </source>
</evidence>
<proteinExistence type="inferred from homology"/>
<dbReference type="GO" id="GO:0071916">
    <property type="term" value="F:dipeptide transmembrane transporter activity"/>
    <property type="evidence" value="ECO:0007669"/>
    <property type="project" value="TreeGrafter"/>
</dbReference>
<evidence type="ECO:0000256" key="5">
    <source>
        <dbReference type="ARBA" id="ARBA00022856"/>
    </source>
</evidence>
<evidence type="ECO:0000313" key="12">
    <source>
        <dbReference type="Proteomes" id="UP000593594"/>
    </source>
</evidence>
<feature type="transmembrane region" description="Helical" evidence="9">
    <location>
        <begin position="25"/>
        <end position="46"/>
    </location>
</feature>
<evidence type="ECO:0000256" key="1">
    <source>
        <dbReference type="ARBA" id="ARBA00004651"/>
    </source>
</evidence>
<evidence type="ECO:0000256" key="8">
    <source>
        <dbReference type="ARBA" id="ARBA00023136"/>
    </source>
</evidence>
<evidence type="ECO:0000256" key="9">
    <source>
        <dbReference type="RuleBase" id="RU363032"/>
    </source>
</evidence>
<feature type="transmembrane region" description="Helical" evidence="9">
    <location>
        <begin position="254"/>
        <end position="275"/>
    </location>
</feature>
<dbReference type="Proteomes" id="UP000593594">
    <property type="component" value="Chromosome"/>
</dbReference>
<organism evidence="11 12">
    <name type="scientific">Kaustia mangrovi</name>
    <dbReference type="NCBI Taxonomy" id="2593653"/>
    <lineage>
        <taxon>Bacteria</taxon>
        <taxon>Pseudomonadati</taxon>
        <taxon>Pseudomonadota</taxon>
        <taxon>Alphaproteobacteria</taxon>
        <taxon>Hyphomicrobiales</taxon>
        <taxon>Parvibaculaceae</taxon>
        <taxon>Kaustia</taxon>
    </lineage>
</organism>
<dbReference type="InterPro" id="IPR035906">
    <property type="entry name" value="MetI-like_sf"/>
</dbReference>
<dbReference type="EMBL" id="CP058214">
    <property type="protein sequence ID" value="QPC44098.1"/>
    <property type="molecule type" value="Genomic_DNA"/>
</dbReference>
<evidence type="ECO:0000256" key="3">
    <source>
        <dbReference type="ARBA" id="ARBA00022475"/>
    </source>
</evidence>
<feature type="transmembrane region" description="Helical" evidence="9">
    <location>
        <begin position="90"/>
        <end position="113"/>
    </location>
</feature>
<dbReference type="InterPro" id="IPR000515">
    <property type="entry name" value="MetI-like"/>
</dbReference>
<keyword evidence="2 9" id="KW-0813">Transport</keyword>
<protein>
    <submittedName>
        <fullName evidence="11">D,D-dipeptide ABC transporter permease</fullName>
    </submittedName>
</protein>
<keyword evidence="7 9" id="KW-1133">Transmembrane helix</keyword>
<comment type="similarity">
    <text evidence="9">Belongs to the binding-protein-dependent transport system permease family.</text>
</comment>
<evidence type="ECO:0000259" key="10">
    <source>
        <dbReference type="PROSITE" id="PS50928"/>
    </source>
</evidence>
<keyword evidence="6" id="KW-0653">Protein transport</keyword>
<dbReference type="NCBIfam" id="NF007376">
    <property type="entry name" value="PRK09881.1"/>
    <property type="match status" value="1"/>
</dbReference>